<gene>
    <name evidence="2" type="ORF">JE024_10990</name>
</gene>
<feature type="transmembrane region" description="Helical" evidence="1">
    <location>
        <begin position="113"/>
        <end position="143"/>
    </location>
</feature>
<evidence type="ECO:0000313" key="3">
    <source>
        <dbReference type="Proteomes" id="UP000664109"/>
    </source>
</evidence>
<keyword evidence="1" id="KW-1133">Transmembrane helix</keyword>
<dbReference type="NCBIfam" id="NF038403">
    <property type="entry name" value="perm_prefix_1"/>
    <property type="match status" value="1"/>
</dbReference>
<comment type="caution">
    <text evidence="2">The sequence shown here is derived from an EMBL/GenBank/DDBJ whole genome shotgun (WGS) entry which is preliminary data.</text>
</comment>
<evidence type="ECO:0000256" key="1">
    <source>
        <dbReference type="SAM" id="Phobius"/>
    </source>
</evidence>
<feature type="transmembrane region" description="Helical" evidence="1">
    <location>
        <begin position="88"/>
        <end position="107"/>
    </location>
</feature>
<name>A0ABS2UNV9_9ACTN</name>
<keyword evidence="1" id="KW-0812">Transmembrane</keyword>
<reference evidence="2 3" key="1">
    <citation type="journal article" date="2016" name="Arch. Microbiol.">
        <title>Streptomyces zhihengii sp. nov., isolated from rhizospheric soil of Psammosilene tunicoides.</title>
        <authorList>
            <person name="Huang M.J."/>
            <person name="Fei J.J."/>
            <person name="Salam N."/>
            <person name="Kim C.J."/>
            <person name="Hozzein W.N."/>
            <person name="Xiao M."/>
            <person name="Huang H.Q."/>
            <person name="Li W.J."/>
        </authorList>
    </citation>
    <scope>NUCLEOTIDE SEQUENCE [LARGE SCALE GENOMIC DNA]</scope>
    <source>
        <strain evidence="2 3">YIM T102</strain>
    </source>
</reference>
<accession>A0ABS2UNV9</accession>
<evidence type="ECO:0008006" key="4">
    <source>
        <dbReference type="Google" id="ProtNLM"/>
    </source>
</evidence>
<keyword evidence="1" id="KW-0472">Membrane</keyword>
<keyword evidence="3" id="KW-1185">Reference proteome</keyword>
<evidence type="ECO:0000313" key="2">
    <source>
        <dbReference type="EMBL" id="MBM9619243.1"/>
    </source>
</evidence>
<feature type="transmembrane region" description="Helical" evidence="1">
    <location>
        <begin position="155"/>
        <end position="178"/>
    </location>
</feature>
<sequence length="217" mass="21377">MSGAAARLVEGHVAALAEGLHGPARARARLLREAHDGLSDAVADLVGRGVPEGRAAERAVRDFGTADEVRPAFQAELTLAQARGTSRLLALVLPALIACWYLAATVAPAPGDAAALLAGLLGAVAVGGTLLAAGAAAMTGALGRVVPAPARLPEAVAWTATCMSVALAVGALSLTAVWTASGDWAAAGAAGALTLLSHARVGSSARACRRCLGGAGR</sequence>
<dbReference type="Proteomes" id="UP000664109">
    <property type="component" value="Unassembled WGS sequence"/>
</dbReference>
<dbReference type="EMBL" id="JAFEJA010000001">
    <property type="protein sequence ID" value="MBM9619243.1"/>
    <property type="molecule type" value="Genomic_DNA"/>
</dbReference>
<proteinExistence type="predicted"/>
<dbReference type="InterPro" id="IPR047928">
    <property type="entry name" value="Perm_prefix_1"/>
</dbReference>
<protein>
    <recommendedName>
        <fullName evidence="4">Integral membrane protein</fullName>
    </recommendedName>
</protein>
<organism evidence="2 3">
    <name type="scientific">Streptomyces zhihengii</name>
    <dbReference type="NCBI Taxonomy" id="1818004"/>
    <lineage>
        <taxon>Bacteria</taxon>
        <taxon>Bacillati</taxon>
        <taxon>Actinomycetota</taxon>
        <taxon>Actinomycetes</taxon>
        <taxon>Kitasatosporales</taxon>
        <taxon>Streptomycetaceae</taxon>
        <taxon>Streptomyces</taxon>
    </lineage>
</organism>
<dbReference type="RefSeq" id="WP_205373407.1">
    <property type="nucleotide sequence ID" value="NZ_JAFEJA010000001.1"/>
</dbReference>